<accession>A0A068VJU6</accession>
<organism evidence="1 2">
    <name type="scientific">Coffea canephora</name>
    <name type="common">Robusta coffee</name>
    <dbReference type="NCBI Taxonomy" id="49390"/>
    <lineage>
        <taxon>Eukaryota</taxon>
        <taxon>Viridiplantae</taxon>
        <taxon>Streptophyta</taxon>
        <taxon>Embryophyta</taxon>
        <taxon>Tracheophyta</taxon>
        <taxon>Spermatophyta</taxon>
        <taxon>Magnoliopsida</taxon>
        <taxon>eudicotyledons</taxon>
        <taxon>Gunneridae</taxon>
        <taxon>Pentapetalae</taxon>
        <taxon>asterids</taxon>
        <taxon>lamiids</taxon>
        <taxon>Gentianales</taxon>
        <taxon>Rubiaceae</taxon>
        <taxon>Ixoroideae</taxon>
        <taxon>Gardenieae complex</taxon>
        <taxon>Bertiereae - Coffeeae clade</taxon>
        <taxon>Coffeeae</taxon>
        <taxon>Coffea</taxon>
    </lineage>
</organism>
<dbReference type="InParanoid" id="A0A068VJU6"/>
<gene>
    <name evidence="1" type="ORF">GSCOC_T00011104001</name>
</gene>
<protein>
    <submittedName>
        <fullName evidence="1">DH200=94 genomic scaffold, scaffold_2455</fullName>
    </submittedName>
</protein>
<dbReference type="Gramene" id="CDP21080">
    <property type="protein sequence ID" value="CDP21080"/>
    <property type="gene ID" value="GSCOC_T00011104001"/>
</dbReference>
<dbReference type="AlphaFoldDB" id="A0A068VJU6"/>
<keyword evidence="2" id="KW-1185">Reference proteome</keyword>
<name>A0A068VJU6_COFCA</name>
<evidence type="ECO:0000313" key="2">
    <source>
        <dbReference type="Proteomes" id="UP000295252"/>
    </source>
</evidence>
<dbReference type="Proteomes" id="UP000295252">
    <property type="component" value="Unassembled WGS sequence"/>
</dbReference>
<dbReference type="EMBL" id="HG741539">
    <property type="protein sequence ID" value="CDP21080.1"/>
    <property type="molecule type" value="Genomic_DNA"/>
</dbReference>
<evidence type="ECO:0000313" key="1">
    <source>
        <dbReference type="EMBL" id="CDP21080.1"/>
    </source>
</evidence>
<proteinExistence type="predicted"/>
<sequence>MRSLGCRLRLQPTHHHTCMARRVLLWRRRQMSLLVTDGYRSMSSWMQEKKLRRGRLPSRRRGRSLRVMRGTSGITFLPSRPQQRLDRLMRNRRSAVRKERSEEGTLQGHLSFRATVDGEGELPLLSDLREGEQPPTQHHSGMAEVVDVGHVNAGSAVKASTESALTHPASRDHFKAKEQLHGIEMHAKHGGVTSSGFAGAEQVPIDTNMDMDEGRAIYLP</sequence>
<reference evidence="2" key="1">
    <citation type="journal article" date="2014" name="Science">
        <title>The coffee genome provides insight into the convergent evolution of caffeine biosynthesis.</title>
        <authorList>
            <person name="Denoeud F."/>
            <person name="Carretero-Paulet L."/>
            <person name="Dereeper A."/>
            <person name="Droc G."/>
            <person name="Guyot R."/>
            <person name="Pietrella M."/>
            <person name="Zheng C."/>
            <person name="Alberti A."/>
            <person name="Anthony F."/>
            <person name="Aprea G."/>
            <person name="Aury J.M."/>
            <person name="Bento P."/>
            <person name="Bernard M."/>
            <person name="Bocs S."/>
            <person name="Campa C."/>
            <person name="Cenci A."/>
            <person name="Combes M.C."/>
            <person name="Crouzillat D."/>
            <person name="Da Silva C."/>
            <person name="Daddiego L."/>
            <person name="De Bellis F."/>
            <person name="Dussert S."/>
            <person name="Garsmeur O."/>
            <person name="Gayraud T."/>
            <person name="Guignon V."/>
            <person name="Jahn K."/>
            <person name="Jamilloux V."/>
            <person name="Joet T."/>
            <person name="Labadie K."/>
            <person name="Lan T."/>
            <person name="Leclercq J."/>
            <person name="Lepelley M."/>
            <person name="Leroy T."/>
            <person name="Li L.T."/>
            <person name="Librado P."/>
            <person name="Lopez L."/>
            <person name="Munoz A."/>
            <person name="Noel B."/>
            <person name="Pallavicini A."/>
            <person name="Perrotta G."/>
            <person name="Poncet V."/>
            <person name="Pot D."/>
            <person name="Priyono X."/>
            <person name="Rigoreau M."/>
            <person name="Rouard M."/>
            <person name="Rozas J."/>
            <person name="Tranchant-Dubreuil C."/>
            <person name="VanBuren R."/>
            <person name="Zhang Q."/>
            <person name="Andrade A.C."/>
            <person name="Argout X."/>
            <person name="Bertrand B."/>
            <person name="de Kochko A."/>
            <person name="Graziosi G."/>
            <person name="Henry R.J."/>
            <person name="Jayarama X."/>
            <person name="Ming R."/>
            <person name="Nagai C."/>
            <person name="Rounsley S."/>
            <person name="Sankoff D."/>
            <person name="Giuliano G."/>
            <person name="Albert V.A."/>
            <person name="Wincker P."/>
            <person name="Lashermes P."/>
        </authorList>
    </citation>
    <scope>NUCLEOTIDE SEQUENCE [LARGE SCALE GENOMIC DNA]</scope>
    <source>
        <strain evidence="2">cv. DH200-94</strain>
    </source>
</reference>